<evidence type="ECO:0000256" key="14">
    <source>
        <dbReference type="PROSITE-ProRule" id="PRU01360"/>
    </source>
</evidence>
<organism evidence="19 20">
    <name type="scientific">Yoonia maritima</name>
    <dbReference type="NCBI Taxonomy" id="1435347"/>
    <lineage>
        <taxon>Bacteria</taxon>
        <taxon>Pseudomonadati</taxon>
        <taxon>Pseudomonadota</taxon>
        <taxon>Alphaproteobacteria</taxon>
        <taxon>Rhodobacterales</taxon>
        <taxon>Paracoccaceae</taxon>
        <taxon>Yoonia</taxon>
    </lineage>
</organism>
<evidence type="ECO:0000256" key="5">
    <source>
        <dbReference type="ARBA" id="ARBA00022496"/>
    </source>
</evidence>
<reference evidence="19 20" key="1">
    <citation type="submission" date="2018-03" db="EMBL/GenBank/DDBJ databases">
        <title>Genomic Encyclopedia of Archaeal and Bacterial Type Strains, Phase II (KMG-II): from individual species to whole genera.</title>
        <authorList>
            <person name="Goeker M."/>
        </authorList>
    </citation>
    <scope>NUCLEOTIDE SEQUENCE [LARGE SCALE GENOMIC DNA]</scope>
    <source>
        <strain evidence="19 20">DSM 101533</strain>
    </source>
</reference>
<dbReference type="GO" id="GO:0015891">
    <property type="term" value="P:siderophore transport"/>
    <property type="evidence" value="ECO:0007669"/>
    <property type="project" value="InterPro"/>
</dbReference>
<evidence type="ECO:0000256" key="2">
    <source>
        <dbReference type="ARBA" id="ARBA00009810"/>
    </source>
</evidence>
<evidence type="ECO:0000259" key="18">
    <source>
        <dbReference type="Pfam" id="PF07715"/>
    </source>
</evidence>
<evidence type="ECO:0000256" key="4">
    <source>
        <dbReference type="ARBA" id="ARBA00022452"/>
    </source>
</evidence>
<dbReference type="Gene3D" id="2.170.130.10">
    <property type="entry name" value="TonB-dependent receptor, plug domain"/>
    <property type="match status" value="1"/>
</dbReference>
<evidence type="ECO:0000256" key="7">
    <source>
        <dbReference type="ARBA" id="ARBA00022729"/>
    </source>
</evidence>
<dbReference type="OrthoDB" id="9760333at2"/>
<dbReference type="InterPro" id="IPR010105">
    <property type="entry name" value="TonB_sidphr_rcpt"/>
</dbReference>
<dbReference type="InterPro" id="IPR037066">
    <property type="entry name" value="Plug_dom_sf"/>
</dbReference>
<dbReference type="CDD" id="cd01347">
    <property type="entry name" value="ligand_gated_channel"/>
    <property type="match status" value="1"/>
</dbReference>
<name>A0A2T0VZH8_9RHOB</name>
<evidence type="ECO:0000313" key="20">
    <source>
        <dbReference type="Proteomes" id="UP000238007"/>
    </source>
</evidence>
<evidence type="ECO:0000259" key="17">
    <source>
        <dbReference type="Pfam" id="PF00593"/>
    </source>
</evidence>
<keyword evidence="12 19" id="KW-0675">Receptor</keyword>
<comment type="similarity">
    <text evidence="2 14 15">Belongs to the TonB-dependent receptor family.</text>
</comment>
<dbReference type="InterPro" id="IPR039426">
    <property type="entry name" value="TonB-dep_rcpt-like"/>
</dbReference>
<dbReference type="Pfam" id="PF07715">
    <property type="entry name" value="Plug"/>
    <property type="match status" value="1"/>
</dbReference>
<dbReference type="InterPro" id="IPR036942">
    <property type="entry name" value="Beta-barrel_TonB_sf"/>
</dbReference>
<keyword evidence="13 14" id="KW-0998">Cell outer membrane</keyword>
<dbReference type="GO" id="GO:0038023">
    <property type="term" value="F:signaling receptor activity"/>
    <property type="evidence" value="ECO:0007669"/>
    <property type="project" value="InterPro"/>
</dbReference>
<dbReference type="SUPFAM" id="SSF56935">
    <property type="entry name" value="Porins"/>
    <property type="match status" value="1"/>
</dbReference>
<gene>
    <name evidence="19" type="ORF">CLV80_105258</name>
</gene>
<keyword evidence="5" id="KW-0410">Iron transport</keyword>
<dbReference type="PANTHER" id="PTHR32552">
    <property type="entry name" value="FERRICHROME IRON RECEPTOR-RELATED"/>
    <property type="match status" value="1"/>
</dbReference>
<keyword evidence="6 14" id="KW-0812">Transmembrane</keyword>
<comment type="subcellular location">
    <subcellularLocation>
        <location evidence="1 14">Cell outer membrane</location>
        <topology evidence="1 14">Multi-pass membrane protein</topology>
    </subcellularLocation>
</comment>
<protein>
    <submittedName>
        <fullName evidence="19">Iron complex outermembrane receptor protein</fullName>
    </submittedName>
</protein>
<keyword evidence="9" id="KW-0406">Ion transport</keyword>
<dbReference type="InterPro" id="IPR000531">
    <property type="entry name" value="Beta-barrel_TonB"/>
</dbReference>
<keyword evidence="7 16" id="KW-0732">Signal</keyword>
<dbReference type="GO" id="GO:0015344">
    <property type="term" value="F:siderophore uptake transmembrane transporter activity"/>
    <property type="evidence" value="ECO:0007669"/>
    <property type="project" value="TreeGrafter"/>
</dbReference>
<comment type="caution">
    <text evidence="19">The sequence shown here is derived from an EMBL/GenBank/DDBJ whole genome shotgun (WGS) entry which is preliminary data.</text>
</comment>
<dbReference type="NCBIfam" id="TIGR01783">
    <property type="entry name" value="TonB-siderophor"/>
    <property type="match status" value="1"/>
</dbReference>
<proteinExistence type="inferred from homology"/>
<feature type="signal peptide" evidence="16">
    <location>
        <begin position="1"/>
        <end position="25"/>
    </location>
</feature>
<dbReference type="Proteomes" id="UP000238007">
    <property type="component" value="Unassembled WGS sequence"/>
</dbReference>
<evidence type="ECO:0000256" key="8">
    <source>
        <dbReference type="ARBA" id="ARBA00023004"/>
    </source>
</evidence>
<keyword evidence="8" id="KW-0408">Iron</keyword>
<evidence type="ECO:0000256" key="9">
    <source>
        <dbReference type="ARBA" id="ARBA00023065"/>
    </source>
</evidence>
<keyword evidence="11 14" id="KW-0472">Membrane</keyword>
<feature type="domain" description="TonB-dependent receptor-like beta-barrel" evidence="17">
    <location>
        <begin position="239"/>
        <end position="664"/>
    </location>
</feature>
<keyword evidence="10 15" id="KW-0798">TonB box</keyword>
<sequence>MTLTSRLTLLASASIFALSSSAAHAQSTADLFDLGSIQLEGEIDPSDPVAGYVATNAQTATKTGTPILETQQSVSVITGEQIEDQGATTLGDTLGYTAGLTAQPFGTDPRFDSPTIRGFNGSGAQYLNGLRILRSFGAPSFEIYSLERVEVLKGPSSVLYGAGIPGGVINQVQKRAQFVDFGEAGVGVGDPTATEGFVDWNHTYSDNFAARFTAVARDSEEDVEELSSQRGYLGVATRWDISDATTLQFLGSYQKDNPLTPAGVPHGLIGQVDDEDLRSFYAGDPTDDNSDRETVNLGFELSHDLNEDWSLEAGYRHQRFSWDYTGFYVTGLGTDGDTISRGGSTQDEESVTDNLDVRLRGSVWAGNTVHDLLFGLDVRHYDAKEIVAFLYADDISYSNPEYDGANLTAPWYASTKDSVLDQVGVYAQDEVSVGNWRGSLALRHDWAEQTGTSEQKDTATTGRAGVSYVFENGVAPYASYATSFDPEVGSDIDANALKPTEGKQWEVGVKWEPTTFNGFFSAAVYDLTQSNLSATVTEGGISGTRQIGEVTSKGLELEGSVDLDNGWNIRGQYTWNETEQTKGSNVGNEMANAPTHNASLWANYGFGNDSALEGLRVGGGVRYIGTRFGDTANAYEMEDVTLLDLQTSYDVTEDIAVSLNVTNLTDVAYVANCGGFGCYYGDGRTVQARMSYKW</sequence>
<keyword evidence="3 14" id="KW-0813">Transport</keyword>
<keyword evidence="4 14" id="KW-1134">Transmembrane beta strand</keyword>
<dbReference type="PROSITE" id="PS52016">
    <property type="entry name" value="TONB_DEPENDENT_REC_3"/>
    <property type="match status" value="1"/>
</dbReference>
<evidence type="ECO:0000256" key="13">
    <source>
        <dbReference type="ARBA" id="ARBA00023237"/>
    </source>
</evidence>
<dbReference type="RefSeq" id="WP_106357475.1">
    <property type="nucleotide sequence ID" value="NZ_PVTP01000005.1"/>
</dbReference>
<evidence type="ECO:0000256" key="3">
    <source>
        <dbReference type="ARBA" id="ARBA00022448"/>
    </source>
</evidence>
<dbReference type="FunFam" id="2.170.130.10:FF:000001">
    <property type="entry name" value="Catecholate siderophore TonB-dependent receptor"/>
    <property type="match status" value="1"/>
</dbReference>
<evidence type="ECO:0000256" key="10">
    <source>
        <dbReference type="ARBA" id="ARBA00023077"/>
    </source>
</evidence>
<feature type="chain" id="PRO_5015448862" evidence="16">
    <location>
        <begin position="26"/>
        <end position="694"/>
    </location>
</feature>
<accession>A0A2T0VZH8</accession>
<evidence type="ECO:0000256" key="11">
    <source>
        <dbReference type="ARBA" id="ARBA00023136"/>
    </source>
</evidence>
<keyword evidence="20" id="KW-1185">Reference proteome</keyword>
<dbReference type="Gene3D" id="2.40.170.20">
    <property type="entry name" value="TonB-dependent receptor, beta-barrel domain"/>
    <property type="match status" value="1"/>
</dbReference>
<dbReference type="PANTHER" id="PTHR32552:SF68">
    <property type="entry name" value="FERRICHROME OUTER MEMBRANE TRANSPORTER_PHAGE RECEPTOR"/>
    <property type="match status" value="1"/>
</dbReference>
<evidence type="ECO:0000256" key="15">
    <source>
        <dbReference type="RuleBase" id="RU003357"/>
    </source>
</evidence>
<dbReference type="Pfam" id="PF00593">
    <property type="entry name" value="TonB_dep_Rec_b-barrel"/>
    <property type="match status" value="1"/>
</dbReference>
<dbReference type="AlphaFoldDB" id="A0A2T0VZH8"/>
<evidence type="ECO:0000313" key="19">
    <source>
        <dbReference type="EMBL" id="PRY77774.1"/>
    </source>
</evidence>
<evidence type="ECO:0000256" key="1">
    <source>
        <dbReference type="ARBA" id="ARBA00004571"/>
    </source>
</evidence>
<evidence type="ECO:0000256" key="12">
    <source>
        <dbReference type="ARBA" id="ARBA00023170"/>
    </source>
</evidence>
<evidence type="ECO:0000256" key="6">
    <source>
        <dbReference type="ARBA" id="ARBA00022692"/>
    </source>
</evidence>
<feature type="domain" description="TonB-dependent receptor plug" evidence="18">
    <location>
        <begin position="68"/>
        <end position="168"/>
    </location>
</feature>
<dbReference type="InterPro" id="IPR012910">
    <property type="entry name" value="Plug_dom"/>
</dbReference>
<dbReference type="EMBL" id="PVTP01000005">
    <property type="protein sequence ID" value="PRY77774.1"/>
    <property type="molecule type" value="Genomic_DNA"/>
</dbReference>
<dbReference type="GO" id="GO:0009279">
    <property type="term" value="C:cell outer membrane"/>
    <property type="evidence" value="ECO:0007669"/>
    <property type="project" value="UniProtKB-SubCell"/>
</dbReference>
<evidence type="ECO:0000256" key="16">
    <source>
        <dbReference type="SAM" id="SignalP"/>
    </source>
</evidence>